<dbReference type="RefSeq" id="WP_179925113.1">
    <property type="nucleotide sequence ID" value="NZ_CATKDJ010000167.1"/>
</dbReference>
<sequence>MEFIDNMKQDLIFEEIDSPEFNGNVRNFVEGFGVGLGIVAGVVALT</sequence>
<dbReference type="EMBL" id="JACBXX010000101">
    <property type="protein sequence ID" value="NYS96360.1"/>
    <property type="molecule type" value="Genomic_DNA"/>
</dbReference>
<evidence type="ECO:0000313" key="1">
    <source>
        <dbReference type="EMBL" id="NYS96360.1"/>
    </source>
</evidence>
<protein>
    <submittedName>
        <fullName evidence="1">Uncharacterized protein</fullName>
    </submittedName>
</protein>
<dbReference type="Proteomes" id="UP000589521">
    <property type="component" value="Unassembled WGS sequence"/>
</dbReference>
<comment type="caution">
    <text evidence="1">The sequence shown here is derived from an EMBL/GenBank/DDBJ whole genome shotgun (WGS) entry which is preliminary data.</text>
</comment>
<name>A0A7Z0M6I5_9STRE</name>
<accession>A0A7Z0M6I5</accession>
<organism evidence="1 2">
    <name type="scientific">Streptococcus danieliae</name>
    <dbReference type="NCBI Taxonomy" id="747656"/>
    <lineage>
        <taxon>Bacteria</taxon>
        <taxon>Bacillati</taxon>
        <taxon>Bacillota</taxon>
        <taxon>Bacilli</taxon>
        <taxon>Lactobacillales</taxon>
        <taxon>Streptococcaceae</taxon>
        <taxon>Streptococcus</taxon>
    </lineage>
</organism>
<evidence type="ECO:0000313" key="2">
    <source>
        <dbReference type="Proteomes" id="UP000589521"/>
    </source>
</evidence>
<dbReference type="AlphaFoldDB" id="A0A7Z0M6I5"/>
<proteinExistence type="predicted"/>
<reference evidence="1 2" key="1">
    <citation type="submission" date="2020-07" db="EMBL/GenBank/DDBJ databases">
        <title>MOT database genomes.</title>
        <authorList>
            <person name="Joseph S."/>
            <person name="Aduse-Opoku J."/>
            <person name="Hashim A."/>
            <person name="Wade W."/>
            <person name="Curtis M."/>
        </authorList>
    </citation>
    <scope>NUCLEOTIDE SEQUENCE [LARGE SCALE GENOMIC DNA]</scope>
    <source>
        <strain evidence="1 2">STR</strain>
    </source>
</reference>
<gene>
    <name evidence="1" type="ORF">HZY94_04085</name>
</gene>